<evidence type="ECO:0000259" key="7">
    <source>
        <dbReference type="PROSITE" id="PS51918"/>
    </source>
</evidence>
<comment type="cofactor">
    <cofactor evidence="1">
        <name>[4Fe-4S] cluster</name>
        <dbReference type="ChEBI" id="CHEBI:49883"/>
    </cofactor>
</comment>
<reference evidence="8" key="1">
    <citation type="submission" date="2022-11" db="EMBL/GenBank/DDBJ databases">
        <title>WGS of Natronobacillus azotifigens 24KS-1, an anaerobic diazotrophic haloalkaliphile from soda-rich habitats.</title>
        <authorList>
            <person name="Sorokin D.Y."/>
            <person name="Merkel A.Y."/>
        </authorList>
    </citation>
    <scope>NUCLEOTIDE SEQUENCE</scope>
    <source>
        <strain evidence="8">24KS-1</strain>
    </source>
</reference>
<evidence type="ECO:0000313" key="9">
    <source>
        <dbReference type="Proteomes" id="UP001084197"/>
    </source>
</evidence>
<comment type="caution">
    <text evidence="8">The sequence shown here is derived from an EMBL/GenBank/DDBJ whole genome shotgun (WGS) entry which is preliminary data.</text>
</comment>
<dbReference type="Gene3D" id="3.20.20.70">
    <property type="entry name" value="Aldolase class I"/>
    <property type="match status" value="1"/>
</dbReference>
<dbReference type="EMBL" id="JAPRAT010000052">
    <property type="protein sequence ID" value="MCZ0704639.1"/>
    <property type="molecule type" value="Genomic_DNA"/>
</dbReference>
<keyword evidence="4" id="KW-0479">Metal-binding</keyword>
<dbReference type="RefSeq" id="WP_268781415.1">
    <property type="nucleotide sequence ID" value="NZ_JAPRAT010000052.1"/>
</dbReference>
<evidence type="ECO:0000256" key="6">
    <source>
        <dbReference type="ARBA" id="ARBA00023014"/>
    </source>
</evidence>
<dbReference type="GO" id="GO:0051539">
    <property type="term" value="F:4 iron, 4 sulfur cluster binding"/>
    <property type="evidence" value="ECO:0007669"/>
    <property type="project" value="UniProtKB-KW"/>
</dbReference>
<evidence type="ECO:0000256" key="3">
    <source>
        <dbReference type="ARBA" id="ARBA00022691"/>
    </source>
</evidence>
<dbReference type="SUPFAM" id="SSF102114">
    <property type="entry name" value="Radical SAM enzymes"/>
    <property type="match status" value="1"/>
</dbReference>
<name>A0A9J6RGE0_9BACI</name>
<evidence type="ECO:0000256" key="5">
    <source>
        <dbReference type="ARBA" id="ARBA00023004"/>
    </source>
</evidence>
<protein>
    <submittedName>
        <fullName evidence="8">Radical SAM/SPASM domain-containing protein</fullName>
    </submittedName>
</protein>
<dbReference type="Proteomes" id="UP001084197">
    <property type="component" value="Unassembled WGS sequence"/>
</dbReference>
<proteinExistence type="predicted"/>
<dbReference type="GO" id="GO:0003824">
    <property type="term" value="F:catalytic activity"/>
    <property type="evidence" value="ECO:0007669"/>
    <property type="project" value="InterPro"/>
</dbReference>
<dbReference type="AlphaFoldDB" id="A0A9J6RGE0"/>
<dbReference type="Pfam" id="PF04055">
    <property type="entry name" value="Radical_SAM"/>
    <property type="match status" value="1"/>
</dbReference>
<dbReference type="InterPro" id="IPR023885">
    <property type="entry name" value="4Fe4S-binding_SPASM_dom"/>
</dbReference>
<feature type="domain" description="Radical SAM core" evidence="7">
    <location>
        <begin position="1"/>
        <end position="202"/>
    </location>
</feature>
<gene>
    <name evidence="8" type="ORF">OWO01_15695</name>
</gene>
<dbReference type="SFLD" id="SFLDG01067">
    <property type="entry name" value="SPASM/twitch_domain_containing"/>
    <property type="match status" value="1"/>
</dbReference>
<sequence length="292" mass="33299">MKKFKKFYLEITSVCNLACSFCPPTIRARQFISTEDFSKRLDQIKAYTDYINLHVKGEPLLHPKLDQLLDISAEKGFQVNITTNGTLIQKKKHQLLHKSALRQMNFSLHSFDGHEGSVDKDAYVSNVLSFVREATSDGNLIVSLRLWNLSQDNRTNLEKQRNRQILEEIETEFDLPYKIEEKITPGSGIKIAERIYINQDYEFVWPSLDEEEDDGKGFCYGLRNQAGILSNGTVVPCCLDGEGVIDLGNINDAPFSEIITSDRATALVEGFSRREAVEELCRKCGYRQRFGK</sequence>
<evidence type="ECO:0000256" key="2">
    <source>
        <dbReference type="ARBA" id="ARBA00022485"/>
    </source>
</evidence>
<evidence type="ECO:0000256" key="1">
    <source>
        <dbReference type="ARBA" id="ARBA00001966"/>
    </source>
</evidence>
<dbReference type="InterPro" id="IPR007197">
    <property type="entry name" value="rSAM"/>
</dbReference>
<dbReference type="PANTHER" id="PTHR43787:SF10">
    <property type="entry name" value="COFACTOR MODIFYING PROTEIN"/>
    <property type="match status" value="1"/>
</dbReference>
<accession>A0A9J6RGE0</accession>
<keyword evidence="5" id="KW-0408">Iron</keyword>
<dbReference type="InterPro" id="IPR013785">
    <property type="entry name" value="Aldolase_TIM"/>
</dbReference>
<dbReference type="CDD" id="cd21122">
    <property type="entry name" value="SPASM_rSAM"/>
    <property type="match status" value="1"/>
</dbReference>
<dbReference type="SFLD" id="SFLDS00029">
    <property type="entry name" value="Radical_SAM"/>
    <property type="match status" value="1"/>
</dbReference>
<evidence type="ECO:0000256" key="4">
    <source>
        <dbReference type="ARBA" id="ARBA00022723"/>
    </source>
</evidence>
<evidence type="ECO:0000313" key="8">
    <source>
        <dbReference type="EMBL" id="MCZ0704639.1"/>
    </source>
</evidence>
<keyword evidence="2" id="KW-0004">4Fe-4S</keyword>
<keyword evidence="6" id="KW-0411">Iron-sulfur</keyword>
<keyword evidence="9" id="KW-1185">Reference proteome</keyword>
<dbReference type="GO" id="GO:0046872">
    <property type="term" value="F:metal ion binding"/>
    <property type="evidence" value="ECO:0007669"/>
    <property type="project" value="UniProtKB-KW"/>
</dbReference>
<dbReference type="CDD" id="cd01335">
    <property type="entry name" value="Radical_SAM"/>
    <property type="match status" value="1"/>
</dbReference>
<organism evidence="8 9">
    <name type="scientific">Natronobacillus azotifigens</name>
    <dbReference type="NCBI Taxonomy" id="472978"/>
    <lineage>
        <taxon>Bacteria</taxon>
        <taxon>Bacillati</taxon>
        <taxon>Bacillota</taxon>
        <taxon>Bacilli</taxon>
        <taxon>Bacillales</taxon>
        <taxon>Bacillaceae</taxon>
        <taxon>Natronobacillus</taxon>
    </lineage>
</organism>
<keyword evidence="3" id="KW-0949">S-adenosyl-L-methionine</keyword>
<dbReference type="Pfam" id="PF13186">
    <property type="entry name" value="SPASM"/>
    <property type="match status" value="1"/>
</dbReference>
<dbReference type="PANTHER" id="PTHR43787">
    <property type="entry name" value="FEMO COFACTOR BIOSYNTHESIS PROTEIN NIFB-RELATED"/>
    <property type="match status" value="1"/>
</dbReference>
<dbReference type="InterPro" id="IPR058240">
    <property type="entry name" value="rSAM_sf"/>
</dbReference>
<dbReference type="PROSITE" id="PS51918">
    <property type="entry name" value="RADICAL_SAM"/>
    <property type="match status" value="1"/>
</dbReference>